<evidence type="ECO:0000256" key="3">
    <source>
        <dbReference type="ARBA" id="ARBA00022777"/>
    </source>
</evidence>
<dbReference type="GO" id="GO:0000165">
    <property type="term" value="P:MAPK cascade"/>
    <property type="evidence" value="ECO:0007669"/>
    <property type="project" value="UniProtKB-ARBA"/>
</dbReference>
<dbReference type="PROSITE" id="PS50011">
    <property type="entry name" value="PROTEIN_KINASE_DOM"/>
    <property type="match status" value="1"/>
</dbReference>
<protein>
    <submittedName>
        <fullName evidence="6">Kinase-like protein</fullName>
    </submittedName>
</protein>
<dbReference type="Pfam" id="PF00069">
    <property type="entry name" value="Pkinase"/>
    <property type="match status" value="1"/>
</dbReference>
<dbReference type="AlphaFoldDB" id="A0AAD7JUH1"/>
<feature type="domain" description="Protein kinase" evidence="5">
    <location>
        <begin position="5"/>
        <end position="249"/>
    </location>
</feature>
<dbReference type="InterPro" id="IPR000719">
    <property type="entry name" value="Prot_kinase_dom"/>
</dbReference>
<dbReference type="Proteomes" id="UP001215280">
    <property type="component" value="Unassembled WGS sequence"/>
</dbReference>
<sequence>MSFKWVRGELIGTGACSRVYLALNATTGEMFAAKQLTVVGEIDSRQIQAAYAVKAENETLDHPNLVQFIGFEETDLSEHVSFMEYVPGGSIAGIILKHGKIGEESTKSFASQILTGLGCLHSKGIDLRADNILVEMTGVCKISHFGISKRLNGANSDQGGARASWLVPEILRNEGQDPKSDIWSVGCVVLEMWAGSRATSNVEIATMFEPPVPDGVVLTPLADGFRNKCFAINPEERPTAAELRSHPYLAQTVMDPQGHRDTPIGT</sequence>
<reference evidence="6" key="1">
    <citation type="submission" date="2023-03" db="EMBL/GenBank/DDBJ databases">
        <title>Massive genome expansion in bonnet fungi (Mycena s.s.) driven by repeated elements and novel gene families across ecological guilds.</title>
        <authorList>
            <consortium name="Lawrence Berkeley National Laboratory"/>
            <person name="Harder C.B."/>
            <person name="Miyauchi S."/>
            <person name="Viragh M."/>
            <person name="Kuo A."/>
            <person name="Thoen E."/>
            <person name="Andreopoulos B."/>
            <person name="Lu D."/>
            <person name="Skrede I."/>
            <person name="Drula E."/>
            <person name="Henrissat B."/>
            <person name="Morin E."/>
            <person name="Kohler A."/>
            <person name="Barry K."/>
            <person name="LaButti K."/>
            <person name="Morin E."/>
            <person name="Salamov A."/>
            <person name="Lipzen A."/>
            <person name="Mereny Z."/>
            <person name="Hegedus B."/>
            <person name="Baldrian P."/>
            <person name="Stursova M."/>
            <person name="Weitz H."/>
            <person name="Taylor A."/>
            <person name="Grigoriev I.V."/>
            <person name="Nagy L.G."/>
            <person name="Martin F."/>
            <person name="Kauserud H."/>
        </authorList>
    </citation>
    <scope>NUCLEOTIDE SEQUENCE</scope>
    <source>
        <strain evidence="6">CBHHK188m</strain>
    </source>
</reference>
<dbReference type="EMBL" id="JARJLG010000020">
    <property type="protein sequence ID" value="KAJ7772083.1"/>
    <property type="molecule type" value="Genomic_DNA"/>
</dbReference>
<comment type="caution">
    <text evidence="6">The sequence shown here is derived from an EMBL/GenBank/DDBJ whole genome shotgun (WGS) entry which is preliminary data.</text>
</comment>
<proteinExistence type="predicted"/>
<dbReference type="PANTHER" id="PTHR48016">
    <property type="entry name" value="MAP KINASE KINASE KINASE SSK2-RELATED-RELATED"/>
    <property type="match status" value="1"/>
</dbReference>
<dbReference type="InterPro" id="IPR050538">
    <property type="entry name" value="MAP_kinase_kinase_kinase"/>
</dbReference>
<dbReference type="InterPro" id="IPR011009">
    <property type="entry name" value="Kinase-like_dom_sf"/>
</dbReference>
<evidence type="ECO:0000313" key="7">
    <source>
        <dbReference type="Proteomes" id="UP001215280"/>
    </source>
</evidence>
<name>A0AAD7JUH1_9AGAR</name>
<keyword evidence="2" id="KW-0547">Nucleotide-binding</keyword>
<dbReference type="GO" id="GO:0005524">
    <property type="term" value="F:ATP binding"/>
    <property type="evidence" value="ECO:0007669"/>
    <property type="project" value="UniProtKB-KW"/>
</dbReference>
<dbReference type="GO" id="GO:0004672">
    <property type="term" value="F:protein kinase activity"/>
    <property type="evidence" value="ECO:0007669"/>
    <property type="project" value="InterPro"/>
</dbReference>
<evidence type="ECO:0000256" key="2">
    <source>
        <dbReference type="ARBA" id="ARBA00022741"/>
    </source>
</evidence>
<keyword evidence="1" id="KW-0808">Transferase</keyword>
<dbReference type="Gene3D" id="1.10.510.10">
    <property type="entry name" value="Transferase(Phosphotransferase) domain 1"/>
    <property type="match status" value="1"/>
</dbReference>
<keyword evidence="3 6" id="KW-0418">Kinase</keyword>
<evidence type="ECO:0000256" key="4">
    <source>
        <dbReference type="ARBA" id="ARBA00022840"/>
    </source>
</evidence>
<gene>
    <name evidence="6" type="ORF">DFH07DRAFT_768178</name>
</gene>
<keyword evidence="7" id="KW-1185">Reference proteome</keyword>
<evidence type="ECO:0000256" key="1">
    <source>
        <dbReference type="ARBA" id="ARBA00022679"/>
    </source>
</evidence>
<evidence type="ECO:0000259" key="5">
    <source>
        <dbReference type="PROSITE" id="PS50011"/>
    </source>
</evidence>
<accession>A0AAD7JUH1</accession>
<dbReference type="PANTHER" id="PTHR48016:SF48">
    <property type="entry name" value="SERINE_THREONINE-PROTEIN KINASE BCK1_SLK1_SSP31"/>
    <property type="match status" value="1"/>
</dbReference>
<evidence type="ECO:0000313" key="6">
    <source>
        <dbReference type="EMBL" id="KAJ7772083.1"/>
    </source>
</evidence>
<organism evidence="6 7">
    <name type="scientific">Mycena maculata</name>
    <dbReference type="NCBI Taxonomy" id="230809"/>
    <lineage>
        <taxon>Eukaryota</taxon>
        <taxon>Fungi</taxon>
        <taxon>Dikarya</taxon>
        <taxon>Basidiomycota</taxon>
        <taxon>Agaricomycotina</taxon>
        <taxon>Agaricomycetes</taxon>
        <taxon>Agaricomycetidae</taxon>
        <taxon>Agaricales</taxon>
        <taxon>Marasmiineae</taxon>
        <taxon>Mycenaceae</taxon>
        <taxon>Mycena</taxon>
    </lineage>
</organism>
<keyword evidence="4" id="KW-0067">ATP-binding</keyword>
<dbReference type="SUPFAM" id="SSF56112">
    <property type="entry name" value="Protein kinase-like (PK-like)"/>
    <property type="match status" value="1"/>
</dbReference>